<dbReference type="EMBL" id="JAFKCV010000001">
    <property type="protein sequence ID" value="MBN7823850.1"/>
    <property type="molecule type" value="Genomic_DNA"/>
</dbReference>
<keyword evidence="10" id="KW-0735">Signal-anchor</keyword>
<keyword evidence="8" id="KW-1133">Transmembrane helix</keyword>
<reference evidence="12" key="1">
    <citation type="submission" date="2021-03" db="EMBL/GenBank/DDBJ databases">
        <title>novel species isolated from a fishpond in China.</title>
        <authorList>
            <person name="Lu H."/>
            <person name="Cai Z."/>
        </authorList>
    </citation>
    <scope>NUCLEOTIDE SEQUENCE</scope>
    <source>
        <strain evidence="12">JCM 30855</strain>
    </source>
</reference>
<dbReference type="GO" id="GO:0005886">
    <property type="term" value="C:plasma membrane"/>
    <property type="evidence" value="ECO:0007669"/>
    <property type="project" value="UniProtKB-SubCell"/>
</dbReference>
<keyword evidence="7 10" id="KW-0653">Protein transport</keyword>
<dbReference type="AlphaFoldDB" id="A0A939DJT5"/>
<dbReference type="GO" id="GO:0015891">
    <property type="term" value="P:siderophore transport"/>
    <property type="evidence" value="ECO:0007669"/>
    <property type="project" value="InterPro"/>
</dbReference>
<dbReference type="PANTHER" id="PTHR33446:SF14">
    <property type="entry name" value="PROTEIN TONB"/>
    <property type="match status" value="1"/>
</dbReference>
<dbReference type="PANTHER" id="PTHR33446">
    <property type="entry name" value="PROTEIN TONB-RELATED"/>
    <property type="match status" value="1"/>
</dbReference>
<keyword evidence="6" id="KW-0812">Transmembrane</keyword>
<dbReference type="InterPro" id="IPR003538">
    <property type="entry name" value="TonB"/>
</dbReference>
<gene>
    <name evidence="12" type="ORF">J0A66_01310</name>
</gene>
<dbReference type="InterPro" id="IPR006260">
    <property type="entry name" value="TonB/TolA_C"/>
</dbReference>
<protein>
    <recommendedName>
        <fullName evidence="10">Protein TonB</fullName>
    </recommendedName>
</protein>
<dbReference type="SUPFAM" id="SSF74653">
    <property type="entry name" value="TolA/TonB C-terminal domain"/>
    <property type="match status" value="1"/>
</dbReference>
<dbReference type="NCBIfam" id="TIGR01352">
    <property type="entry name" value="tonB_Cterm"/>
    <property type="match status" value="1"/>
</dbReference>
<evidence type="ECO:0000256" key="1">
    <source>
        <dbReference type="ARBA" id="ARBA00004383"/>
    </source>
</evidence>
<comment type="subcellular location">
    <subcellularLocation>
        <location evidence="1 10">Cell inner membrane</location>
        <topology evidence="1 10">Single-pass membrane protein</topology>
        <orientation evidence="1 10">Periplasmic side</orientation>
    </subcellularLocation>
</comment>
<evidence type="ECO:0000256" key="6">
    <source>
        <dbReference type="ARBA" id="ARBA00022692"/>
    </source>
</evidence>
<dbReference type="GO" id="GO:0055085">
    <property type="term" value="P:transmembrane transport"/>
    <property type="evidence" value="ECO:0007669"/>
    <property type="project" value="InterPro"/>
</dbReference>
<dbReference type="PROSITE" id="PS52015">
    <property type="entry name" value="TONB_CTD"/>
    <property type="match status" value="1"/>
</dbReference>
<proteinExistence type="inferred from homology"/>
<evidence type="ECO:0000256" key="2">
    <source>
        <dbReference type="ARBA" id="ARBA00006555"/>
    </source>
</evidence>
<comment type="function">
    <text evidence="10">Interacts with outer membrane receptor proteins that carry out high-affinity binding and energy dependent uptake into the periplasmic space of specific substrates. It could act to transduce energy from the cytoplasmic membrane to specific energy-requiring processes in the outer membrane, resulting in the release into the periplasm of ligands bound by these outer membrane proteins.</text>
</comment>
<evidence type="ECO:0000256" key="4">
    <source>
        <dbReference type="ARBA" id="ARBA00022475"/>
    </source>
</evidence>
<evidence type="ECO:0000256" key="8">
    <source>
        <dbReference type="ARBA" id="ARBA00022989"/>
    </source>
</evidence>
<organism evidence="12 13">
    <name type="scientific">Bowmanella dokdonensis</name>
    <dbReference type="NCBI Taxonomy" id="751969"/>
    <lineage>
        <taxon>Bacteria</taxon>
        <taxon>Pseudomonadati</taxon>
        <taxon>Pseudomonadota</taxon>
        <taxon>Gammaproteobacteria</taxon>
        <taxon>Alteromonadales</taxon>
        <taxon>Alteromonadaceae</taxon>
        <taxon>Bowmanella</taxon>
    </lineage>
</organism>
<dbReference type="PRINTS" id="PR01374">
    <property type="entry name" value="TONBPROTEIN"/>
</dbReference>
<keyword evidence="4 10" id="KW-1003">Cell membrane</keyword>
<dbReference type="GO" id="GO:0030288">
    <property type="term" value="C:outer membrane-bounded periplasmic space"/>
    <property type="evidence" value="ECO:0007669"/>
    <property type="project" value="InterPro"/>
</dbReference>
<accession>A0A939DJT5</accession>
<evidence type="ECO:0000256" key="7">
    <source>
        <dbReference type="ARBA" id="ARBA00022927"/>
    </source>
</evidence>
<evidence type="ECO:0000256" key="5">
    <source>
        <dbReference type="ARBA" id="ARBA00022519"/>
    </source>
</evidence>
<dbReference type="Pfam" id="PF03544">
    <property type="entry name" value="TonB_C"/>
    <property type="match status" value="1"/>
</dbReference>
<evidence type="ECO:0000256" key="10">
    <source>
        <dbReference type="RuleBase" id="RU362123"/>
    </source>
</evidence>
<keyword evidence="3 10" id="KW-0813">Transport</keyword>
<dbReference type="InterPro" id="IPR037682">
    <property type="entry name" value="TonB_C"/>
</dbReference>
<dbReference type="Gene3D" id="3.30.2420.10">
    <property type="entry name" value="TonB"/>
    <property type="match status" value="1"/>
</dbReference>
<comment type="similarity">
    <text evidence="2 10">Belongs to the TonB family.</text>
</comment>
<evidence type="ECO:0000313" key="13">
    <source>
        <dbReference type="Proteomes" id="UP000664654"/>
    </source>
</evidence>
<dbReference type="GO" id="GO:0031992">
    <property type="term" value="F:energy transducer activity"/>
    <property type="evidence" value="ECO:0007669"/>
    <property type="project" value="InterPro"/>
</dbReference>
<dbReference type="Proteomes" id="UP000664654">
    <property type="component" value="Unassembled WGS sequence"/>
</dbReference>
<keyword evidence="9" id="KW-0472">Membrane</keyword>
<dbReference type="InterPro" id="IPR051045">
    <property type="entry name" value="TonB-dependent_transducer"/>
</dbReference>
<feature type="domain" description="TonB C-terminal" evidence="11">
    <location>
        <begin position="99"/>
        <end position="191"/>
    </location>
</feature>
<keyword evidence="5 10" id="KW-0997">Cell inner membrane</keyword>
<sequence>MAAMVTFALFVLMDALTRIDETQRVEPTAYVPVQPFMEEPELEEPIRKALPEPPKVMTAPEQHKLEPIEENSGPGIGNEYHPVTPGGGPGMDQLTVLAPSDASAVPVLRIEPKYPMEAARDGIEGWVKLSFDINALGQVENVQVLDAEPARIFDREARRALLRWKYKAKVVEGRAIRQTGQRVMLSFNLSS</sequence>
<evidence type="ECO:0000313" key="12">
    <source>
        <dbReference type="EMBL" id="MBN7823850.1"/>
    </source>
</evidence>
<comment type="caution">
    <text evidence="12">The sequence shown here is derived from an EMBL/GenBank/DDBJ whole genome shotgun (WGS) entry which is preliminary data.</text>
</comment>
<keyword evidence="13" id="KW-1185">Reference proteome</keyword>
<evidence type="ECO:0000256" key="9">
    <source>
        <dbReference type="ARBA" id="ARBA00023136"/>
    </source>
</evidence>
<evidence type="ECO:0000259" key="11">
    <source>
        <dbReference type="PROSITE" id="PS52015"/>
    </source>
</evidence>
<name>A0A939DJT5_9ALTE</name>
<evidence type="ECO:0000256" key="3">
    <source>
        <dbReference type="ARBA" id="ARBA00022448"/>
    </source>
</evidence>
<dbReference type="GO" id="GO:0015031">
    <property type="term" value="P:protein transport"/>
    <property type="evidence" value="ECO:0007669"/>
    <property type="project" value="UniProtKB-UniRule"/>
</dbReference>